<keyword evidence="1" id="KW-0732">Signal</keyword>
<accession>A0ABR9CQF3</accession>
<evidence type="ECO:0000313" key="2">
    <source>
        <dbReference type="EMBL" id="MBD8893047.1"/>
    </source>
</evidence>
<organism evidence="2 3">
    <name type="scientific">Roseibium litorale</name>
    <dbReference type="NCBI Taxonomy" id="2803841"/>
    <lineage>
        <taxon>Bacteria</taxon>
        <taxon>Pseudomonadati</taxon>
        <taxon>Pseudomonadota</taxon>
        <taxon>Alphaproteobacteria</taxon>
        <taxon>Hyphomicrobiales</taxon>
        <taxon>Stappiaceae</taxon>
        <taxon>Roseibium</taxon>
    </lineage>
</organism>
<feature type="chain" id="PRO_5046227691" evidence="1">
    <location>
        <begin position="30"/>
        <end position="121"/>
    </location>
</feature>
<keyword evidence="3" id="KW-1185">Reference proteome</keyword>
<evidence type="ECO:0000313" key="3">
    <source>
        <dbReference type="Proteomes" id="UP000632063"/>
    </source>
</evidence>
<dbReference type="RefSeq" id="WP_192149165.1">
    <property type="nucleotide sequence ID" value="NZ_JACYXI010000010.1"/>
</dbReference>
<name>A0ABR9CQF3_9HYPH</name>
<reference evidence="2 3" key="2">
    <citation type="journal article" date="2021" name="Int. J. Syst. Evol. Microbiol.">
        <title>Roseibium litorale sp. nov., isolated from a tidal flat sediment and proposal for the reclassification of Labrenzia polysiphoniae as Roseibium polysiphoniae comb. nov.</title>
        <authorList>
            <person name="Liu Y."/>
            <person name="Pei T."/>
            <person name="Du J."/>
            <person name="Chao M."/>
            <person name="Deng M.R."/>
            <person name="Zhu H."/>
        </authorList>
    </citation>
    <scope>NUCLEOTIDE SEQUENCE [LARGE SCALE GENOMIC DNA]</scope>
    <source>
        <strain evidence="2 3">4C16A</strain>
    </source>
</reference>
<evidence type="ECO:0000256" key="1">
    <source>
        <dbReference type="SAM" id="SignalP"/>
    </source>
</evidence>
<comment type="caution">
    <text evidence="2">The sequence shown here is derived from an EMBL/GenBank/DDBJ whole genome shotgun (WGS) entry which is preliminary data.</text>
</comment>
<gene>
    <name evidence="2" type="ORF">IG616_16005</name>
</gene>
<reference evidence="3" key="1">
    <citation type="submission" date="2020-09" db="EMBL/GenBank/DDBJ databases">
        <title>The genome sequence of strain Labrenzia suaedae 4C16A.</title>
        <authorList>
            <person name="Liu Y."/>
        </authorList>
    </citation>
    <scope>NUCLEOTIDE SEQUENCE [LARGE SCALE GENOMIC DNA]</scope>
    <source>
        <strain evidence="3">4C16A</strain>
    </source>
</reference>
<dbReference type="EMBL" id="JACYXI010000010">
    <property type="protein sequence ID" value="MBD8893047.1"/>
    <property type="molecule type" value="Genomic_DNA"/>
</dbReference>
<feature type="signal peptide" evidence="1">
    <location>
        <begin position="1"/>
        <end position="29"/>
    </location>
</feature>
<dbReference type="Proteomes" id="UP000632063">
    <property type="component" value="Unassembled WGS sequence"/>
</dbReference>
<sequence length="121" mass="13278">MTRRRSKPLMQTAAGCLTFLLLAAVPAYATADFELNFTFQGAGRHPNPEAFRTGYILACLPAGARTYGGDPGDAAGPWDLEMPSYKVGNQTREYTAEEVYNYLWGCNRKPARVSAIQVTPQ</sequence>
<proteinExistence type="predicted"/>
<protein>
    <submittedName>
        <fullName evidence="2">Uncharacterized protein</fullName>
    </submittedName>
</protein>